<proteinExistence type="predicted"/>
<protein>
    <submittedName>
        <fullName evidence="1">Uncharacterized protein</fullName>
    </submittedName>
</protein>
<accession>X0V5M5</accession>
<comment type="caution">
    <text evidence="1">The sequence shown here is derived from an EMBL/GenBank/DDBJ whole genome shotgun (WGS) entry which is preliminary data.</text>
</comment>
<evidence type="ECO:0000313" key="1">
    <source>
        <dbReference type="EMBL" id="GAG06687.1"/>
    </source>
</evidence>
<name>X0V5M5_9ZZZZ</name>
<dbReference type="AlphaFoldDB" id="X0V5M5"/>
<feature type="non-terminal residue" evidence="1">
    <location>
        <position position="212"/>
    </location>
</feature>
<dbReference type="EMBL" id="BARS01024338">
    <property type="protein sequence ID" value="GAG06687.1"/>
    <property type="molecule type" value="Genomic_DNA"/>
</dbReference>
<reference evidence="1" key="1">
    <citation type="journal article" date="2014" name="Front. Microbiol.">
        <title>High frequency of phylogenetically diverse reductive dehalogenase-homologous genes in deep subseafloor sedimentary metagenomes.</title>
        <authorList>
            <person name="Kawai M."/>
            <person name="Futagami T."/>
            <person name="Toyoda A."/>
            <person name="Takaki Y."/>
            <person name="Nishi S."/>
            <person name="Hori S."/>
            <person name="Arai W."/>
            <person name="Tsubouchi T."/>
            <person name="Morono Y."/>
            <person name="Uchiyama I."/>
            <person name="Ito T."/>
            <person name="Fujiyama A."/>
            <person name="Inagaki F."/>
            <person name="Takami H."/>
        </authorList>
    </citation>
    <scope>NUCLEOTIDE SEQUENCE</scope>
    <source>
        <strain evidence="1">Expedition CK06-06</strain>
    </source>
</reference>
<sequence length="212" mass="25287">MRKYELALRYFQWFRDIRDKLEFDQEVVDVSINYTGRTCVISVKLDIPSSKHDKLKNTELPKYDEYRIKDIKNSSFKSIKELFYLSDNKYICNADIIPQFDDIILLILEGTMTTDFLNRLIRVQPALNRDQTEELDRYWLYAMIKDIEMWDKIWLSMDVEDVDLLVDVSLDRVFSIVLPPGIQRRIIATRRYLTAGRGRVGDEVIRSWQAMR</sequence>
<organism evidence="1">
    <name type="scientific">marine sediment metagenome</name>
    <dbReference type="NCBI Taxonomy" id="412755"/>
    <lineage>
        <taxon>unclassified sequences</taxon>
        <taxon>metagenomes</taxon>
        <taxon>ecological metagenomes</taxon>
    </lineage>
</organism>
<gene>
    <name evidence="1" type="ORF">S01H1_38642</name>
</gene>